<evidence type="ECO:0000259" key="7">
    <source>
        <dbReference type="Pfam" id="PF02085"/>
    </source>
</evidence>
<dbReference type="Proteomes" id="UP000231203">
    <property type="component" value="Unassembled WGS sequence"/>
</dbReference>
<accession>A0A2G6MRF1</accession>
<dbReference type="Gene3D" id="3.90.10.10">
    <property type="entry name" value="Cytochrome C3"/>
    <property type="match status" value="2"/>
</dbReference>
<dbReference type="InterPro" id="IPR036280">
    <property type="entry name" value="Multihaem_cyt_sf"/>
</dbReference>
<dbReference type="AlphaFoldDB" id="A0A2G6MRF1"/>
<dbReference type="EMBL" id="PDTI01000037">
    <property type="protein sequence ID" value="PIE62605.1"/>
    <property type="molecule type" value="Genomic_DNA"/>
</dbReference>
<dbReference type="GO" id="GO:0020037">
    <property type="term" value="F:heme binding"/>
    <property type="evidence" value="ECO:0007669"/>
    <property type="project" value="InterPro"/>
</dbReference>
<protein>
    <submittedName>
        <fullName evidence="8">Class III cytochrome C family protein</fullName>
    </submittedName>
</protein>
<dbReference type="CDD" id="cd08168">
    <property type="entry name" value="Cytochrom_C3"/>
    <property type="match status" value="2"/>
</dbReference>
<comment type="caution">
    <text evidence="8">The sequence shown here is derived from an EMBL/GenBank/DDBJ whole genome shotgun (WGS) entry which is preliminary data.</text>
</comment>
<evidence type="ECO:0000313" key="9">
    <source>
        <dbReference type="Proteomes" id="UP000231203"/>
    </source>
</evidence>
<dbReference type="GO" id="GO:0009055">
    <property type="term" value="F:electron transfer activity"/>
    <property type="evidence" value="ECO:0007669"/>
    <property type="project" value="InterPro"/>
</dbReference>
<proteinExistence type="predicted"/>
<evidence type="ECO:0000256" key="1">
    <source>
        <dbReference type="ARBA" id="ARBA00022448"/>
    </source>
</evidence>
<sequence>MKQLFLISVALLAFSLTGAALAGDTKVEAALELPTGTITLEAPQGAGYKATLSPVIFPHSLHFSYSCQECHHTWDGNGTLKSCGTSGCHENFWALKPSQKDASKKNVKSLVGAFHQVCRDCHRKEAAQQKAAGSKSITTGPVACTGCHPDPHAEVVNSDESLSIPLGIINIKAPEEVETTRGPVGFPHGLHFQFACKVCHHDWDGESEVEVCSSCHDETEPSGTRNIKDEANQMYYLAAYHNVCVTCHRDTVKKQKAAKKALAQGKIGKADLPKAAPVHCNGCHSPS</sequence>
<evidence type="ECO:0000256" key="2">
    <source>
        <dbReference type="ARBA" id="ARBA00022617"/>
    </source>
</evidence>
<evidence type="ECO:0000256" key="3">
    <source>
        <dbReference type="ARBA" id="ARBA00022723"/>
    </source>
</evidence>
<organism evidence="8 9">
    <name type="scientific">Desulfobacter postgatei</name>
    <dbReference type="NCBI Taxonomy" id="2293"/>
    <lineage>
        <taxon>Bacteria</taxon>
        <taxon>Pseudomonadati</taxon>
        <taxon>Thermodesulfobacteriota</taxon>
        <taxon>Desulfobacteria</taxon>
        <taxon>Desulfobacterales</taxon>
        <taxon>Desulfobacteraceae</taxon>
        <taxon>Desulfobacter</taxon>
    </lineage>
</organism>
<keyword evidence="3" id="KW-0479">Metal-binding</keyword>
<feature type="chain" id="PRO_5013821897" evidence="6">
    <location>
        <begin position="23"/>
        <end position="287"/>
    </location>
</feature>
<dbReference type="GO" id="GO:0046872">
    <property type="term" value="F:metal ion binding"/>
    <property type="evidence" value="ECO:0007669"/>
    <property type="project" value="UniProtKB-KW"/>
</dbReference>
<dbReference type="Pfam" id="PF02085">
    <property type="entry name" value="Cytochrom_CIII"/>
    <property type="match status" value="2"/>
</dbReference>
<keyword evidence="6" id="KW-0732">Signal</keyword>
<evidence type="ECO:0000256" key="6">
    <source>
        <dbReference type="SAM" id="SignalP"/>
    </source>
</evidence>
<feature type="signal peptide" evidence="6">
    <location>
        <begin position="1"/>
        <end position="22"/>
    </location>
</feature>
<dbReference type="SUPFAM" id="SSF48695">
    <property type="entry name" value="Multiheme cytochromes"/>
    <property type="match status" value="2"/>
</dbReference>
<name>A0A2G6MRF1_9BACT</name>
<keyword evidence="5" id="KW-0408">Iron</keyword>
<evidence type="ECO:0000256" key="5">
    <source>
        <dbReference type="ARBA" id="ARBA00023004"/>
    </source>
</evidence>
<keyword evidence="1" id="KW-0813">Transport</keyword>
<keyword evidence="4" id="KW-0249">Electron transport</keyword>
<dbReference type="InterPro" id="IPR020942">
    <property type="entry name" value="Cyt_c_III_dom"/>
</dbReference>
<feature type="domain" description="Class III cytochrome C" evidence="7">
    <location>
        <begin position="171"/>
        <end position="284"/>
    </location>
</feature>
<keyword evidence="2" id="KW-0349">Heme</keyword>
<gene>
    <name evidence="8" type="ORF">CSA25_04465</name>
</gene>
<reference evidence="8 9" key="1">
    <citation type="submission" date="2017-10" db="EMBL/GenBank/DDBJ databases">
        <title>Novel microbial diversity and functional potential in the marine mammal oral microbiome.</title>
        <authorList>
            <person name="Dudek N.K."/>
            <person name="Sun C.L."/>
            <person name="Burstein D."/>
            <person name="Kantor R.S."/>
            <person name="Aliaga Goltsman D.S."/>
            <person name="Bik E.M."/>
            <person name="Thomas B.C."/>
            <person name="Banfield J.F."/>
            <person name="Relman D.A."/>
        </authorList>
    </citation>
    <scope>NUCLEOTIDE SEQUENCE [LARGE SCALE GENOMIC DNA]</scope>
    <source>
        <strain evidence="8">DOLJORAL78_47_202</strain>
    </source>
</reference>
<feature type="domain" description="Class III cytochrome C" evidence="7">
    <location>
        <begin position="39"/>
        <end position="148"/>
    </location>
</feature>
<evidence type="ECO:0000256" key="4">
    <source>
        <dbReference type="ARBA" id="ARBA00022982"/>
    </source>
</evidence>
<evidence type="ECO:0000313" key="8">
    <source>
        <dbReference type="EMBL" id="PIE62605.1"/>
    </source>
</evidence>